<accession>G7Y8V3</accession>
<sequence>MPRVFGRSDSQWRAESLAEVPNHTNPATPGARGDIPNAEYAGSQEVASRASATSVRLDCAQTTATEVGTCSTFVIPAGDVEDASKRSSSLPKLTKAHTRRWNARLARMKARALNEGRPFELLLKVRCHPFVH</sequence>
<proteinExistence type="predicted"/>
<reference evidence="1" key="1">
    <citation type="journal article" date="2011" name="Genome Biol.">
        <title>The draft genome of the carcinogenic human liver fluke Clonorchis sinensis.</title>
        <authorList>
            <person name="Wang X."/>
            <person name="Chen W."/>
            <person name="Huang Y."/>
            <person name="Sun J."/>
            <person name="Men J."/>
            <person name="Liu H."/>
            <person name="Luo F."/>
            <person name="Guo L."/>
            <person name="Lv X."/>
            <person name="Deng C."/>
            <person name="Zhou C."/>
            <person name="Fan Y."/>
            <person name="Li X."/>
            <person name="Huang L."/>
            <person name="Hu Y."/>
            <person name="Liang C."/>
            <person name="Hu X."/>
            <person name="Xu J."/>
            <person name="Yu X."/>
        </authorList>
    </citation>
    <scope>NUCLEOTIDE SEQUENCE [LARGE SCALE GENOMIC DNA]</scope>
    <source>
        <strain evidence="1">Henan</strain>
    </source>
</reference>
<gene>
    <name evidence="1" type="ORF">CLF_102955</name>
</gene>
<organism evidence="1 2">
    <name type="scientific">Clonorchis sinensis</name>
    <name type="common">Chinese liver fluke</name>
    <dbReference type="NCBI Taxonomy" id="79923"/>
    <lineage>
        <taxon>Eukaryota</taxon>
        <taxon>Metazoa</taxon>
        <taxon>Spiralia</taxon>
        <taxon>Lophotrochozoa</taxon>
        <taxon>Platyhelminthes</taxon>
        <taxon>Trematoda</taxon>
        <taxon>Digenea</taxon>
        <taxon>Opisthorchiida</taxon>
        <taxon>Opisthorchiata</taxon>
        <taxon>Opisthorchiidae</taxon>
        <taxon>Clonorchis</taxon>
    </lineage>
</organism>
<keyword evidence="2" id="KW-1185">Reference proteome</keyword>
<dbReference type="AlphaFoldDB" id="G7Y8V3"/>
<protein>
    <submittedName>
        <fullName evidence="1">Uncharacterized protein</fullName>
    </submittedName>
</protein>
<name>G7Y8V3_CLOSI</name>
<evidence type="ECO:0000313" key="2">
    <source>
        <dbReference type="Proteomes" id="UP000008909"/>
    </source>
</evidence>
<evidence type="ECO:0000313" key="1">
    <source>
        <dbReference type="EMBL" id="GAA49388.1"/>
    </source>
</evidence>
<reference key="2">
    <citation type="submission" date="2011-10" db="EMBL/GenBank/DDBJ databases">
        <title>The genome and transcriptome sequence of Clonorchis sinensis provide insights into the carcinogenic liver fluke.</title>
        <authorList>
            <person name="Wang X."/>
            <person name="Huang Y."/>
            <person name="Chen W."/>
            <person name="Liu H."/>
            <person name="Guo L."/>
            <person name="Chen Y."/>
            <person name="Luo F."/>
            <person name="Zhou W."/>
            <person name="Sun J."/>
            <person name="Mao Q."/>
            <person name="Liang P."/>
            <person name="Zhou C."/>
            <person name="Tian Y."/>
            <person name="Men J."/>
            <person name="Lv X."/>
            <person name="Huang L."/>
            <person name="Zhou J."/>
            <person name="Hu Y."/>
            <person name="Li R."/>
            <person name="Zhang F."/>
            <person name="Lei H."/>
            <person name="Li X."/>
            <person name="Hu X."/>
            <person name="Liang C."/>
            <person name="Xu J."/>
            <person name="Wu Z."/>
            <person name="Yu X."/>
        </authorList>
    </citation>
    <scope>NUCLEOTIDE SEQUENCE</scope>
    <source>
        <strain>Henan</strain>
    </source>
</reference>
<dbReference type="Proteomes" id="UP000008909">
    <property type="component" value="Unassembled WGS sequence"/>
</dbReference>
<dbReference type="EMBL" id="DF142955">
    <property type="protein sequence ID" value="GAA49388.1"/>
    <property type="molecule type" value="Genomic_DNA"/>
</dbReference>